<feature type="transmembrane region" description="Helical" evidence="7">
    <location>
        <begin position="37"/>
        <end position="61"/>
    </location>
</feature>
<dbReference type="InterPro" id="IPR023271">
    <property type="entry name" value="Aquaporin-like"/>
</dbReference>
<name>A0A2T7PFI6_POMCA</name>
<gene>
    <name evidence="8" type="ORF">C0Q70_07599</name>
</gene>
<accession>A0A2T7PFI6</accession>
<dbReference type="AlphaFoldDB" id="A0A2T7PFI6"/>
<comment type="caution">
    <text evidence="8">The sequence shown here is derived from an EMBL/GenBank/DDBJ whole genome shotgun (WGS) entry which is preliminary data.</text>
</comment>
<proteinExistence type="inferred from homology"/>
<dbReference type="PANTHER" id="PTHR19139:SF199">
    <property type="entry name" value="MIP17260P"/>
    <property type="match status" value="1"/>
</dbReference>
<evidence type="ECO:0008006" key="10">
    <source>
        <dbReference type="Google" id="ProtNLM"/>
    </source>
</evidence>
<evidence type="ECO:0000313" key="9">
    <source>
        <dbReference type="Proteomes" id="UP000245119"/>
    </source>
</evidence>
<dbReference type="InterPro" id="IPR034294">
    <property type="entry name" value="Aquaporin_transptr"/>
</dbReference>
<evidence type="ECO:0000256" key="1">
    <source>
        <dbReference type="ARBA" id="ARBA00004141"/>
    </source>
</evidence>
<protein>
    <recommendedName>
        <fullName evidence="10">Aquaporin</fullName>
    </recommendedName>
</protein>
<dbReference type="EMBL" id="PZQS01000004">
    <property type="protein sequence ID" value="PVD32170.1"/>
    <property type="molecule type" value="Genomic_DNA"/>
</dbReference>
<evidence type="ECO:0000313" key="8">
    <source>
        <dbReference type="EMBL" id="PVD32170.1"/>
    </source>
</evidence>
<keyword evidence="4 7" id="KW-1133">Transmembrane helix</keyword>
<dbReference type="OrthoDB" id="3222at2759"/>
<keyword evidence="3 6" id="KW-0812">Transmembrane</keyword>
<dbReference type="GO" id="GO:0015250">
    <property type="term" value="F:water channel activity"/>
    <property type="evidence" value="ECO:0007669"/>
    <property type="project" value="TreeGrafter"/>
</dbReference>
<evidence type="ECO:0000256" key="5">
    <source>
        <dbReference type="ARBA" id="ARBA00023136"/>
    </source>
</evidence>
<evidence type="ECO:0000256" key="7">
    <source>
        <dbReference type="SAM" id="Phobius"/>
    </source>
</evidence>
<organism evidence="8 9">
    <name type="scientific">Pomacea canaliculata</name>
    <name type="common">Golden apple snail</name>
    <dbReference type="NCBI Taxonomy" id="400727"/>
    <lineage>
        <taxon>Eukaryota</taxon>
        <taxon>Metazoa</taxon>
        <taxon>Spiralia</taxon>
        <taxon>Lophotrochozoa</taxon>
        <taxon>Mollusca</taxon>
        <taxon>Gastropoda</taxon>
        <taxon>Caenogastropoda</taxon>
        <taxon>Architaenioglossa</taxon>
        <taxon>Ampullarioidea</taxon>
        <taxon>Ampullariidae</taxon>
        <taxon>Pomacea</taxon>
    </lineage>
</organism>
<comment type="similarity">
    <text evidence="2 6">Belongs to the MIP/aquaporin (TC 1.A.8) family.</text>
</comment>
<dbReference type="Gene3D" id="1.20.1080.10">
    <property type="entry name" value="Glycerol uptake facilitator protein"/>
    <property type="match status" value="1"/>
</dbReference>
<evidence type="ECO:0000256" key="2">
    <source>
        <dbReference type="ARBA" id="ARBA00006175"/>
    </source>
</evidence>
<dbReference type="PANTHER" id="PTHR19139">
    <property type="entry name" value="AQUAPORIN TRANSPORTER"/>
    <property type="match status" value="1"/>
</dbReference>
<sequence>MGHYSHVHNGSSPRPPGRLRTYDVTVMAMRAEVATIAFWRAVIAECLASLLYILFGCLATLTCTKHLDSSAHTLMVSLCFGLTVGTLVQCFQHISGAHLNPVVSLVHAVTCKVTPLRALLYAVAQTGGAVAGAAILHG</sequence>
<dbReference type="InterPro" id="IPR000425">
    <property type="entry name" value="MIP"/>
</dbReference>
<evidence type="ECO:0000256" key="6">
    <source>
        <dbReference type="RuleBase" id="RU000477"/>
    </source>
</evidence>
<keyword evidence="9" id="KW-1185">Reference proteome</keyword>
<dbReference type="PRINTS" id="PR00783">
    <property type="entry name" value="MINTRINSICP"/>
</dbReference>
<keyword evidence="6" id="KW-0813">Transport</keyword>
<reference evidence="8 9" key="1">
    <citation type="submission" date="2018-04" db="EMBL/GenBank/DDBJ databases">
        <title>The genome of golden apple snail Pomacea canaliculata provides insight into stress tolerance and invasive adaptation.</title>
        <authorList>
            <person name="Liu C."/>
            <person name="Liu B."/>
            <person name="Ren Y."/>
            <person name="Zhang Y."/>
            <person name="Wang H."/>
            <person name="Li S."/>
            <person name="Jiang F."/>
            <person name="Yin L."/>
            <person name="Zhang G."/>
            <person name="Qian W."/>
            <person name="Fan W."/>
        </authorList>
    </citation>
    <scope>NUCLEOTIDE SEQUENCE [LARGE SCALE GENOMIC DNA]</scope>
    <source>
        <strain evidence="8">SZHN2017</strain>
        <tissue evidence="8">Muscle</tissue>
    </source>
</reference>
<dbReference type="Proteomes" id="UP000245119">
    <property type="component" value="Linkage Group LG4"/>
</dbReference>
<evidence type="ECO:0000256" key="3">
    <source>
        <dbReference type="ARBA" id="ARBA00022692"/>
    </source>
</evidence>
<evidence type="ECO:0000256" key="4">
    <source>
        <dbReference type="ARBA" id="ARBA00022989"/>
    </source>
</evidence>
<comment type="subcellular location">
    <subcellularLocation>
        <location evidence="1">Membrane</location>
        <topology evidence="1">Multi-pass membrane protein</topology>
    </subcellularLocation>
</comment>
<dbReference type="STRING" id="400727.A0A2T7PFI6"/>
<dbReference type="Pfam" id="PF00230">
    <property type="entry name" value="MIP"/>
    <property type="match status" value="1"/>
</dbReference>
<keyword evidence="5 7" id="KW-0472">Membrane</keyword>
<dbReference type="GO" id="GO:0005886">
    <property type="term" value="C:plasma membrane"/>
    <property type="evidence" value="ECO:0007669"/>
    <property type="project" value="TreeGrafter"/>
</dbReference>
<dbReference type="SUPFAM" id="SSF81338">
    <property type="entry name" value="Aquaporin-like"/>
    <property type="match status" value="1"/>
</dbReference>